<sequence>MKEDSAKNQEMKNDINGHQITQSKTKQDLLIGTKIFELGSSTSTDSLAKNKLKVKTEKNFRRAGKIRKVRSATYIHQQTATQILSGSESLPNISAKLEERLFPETKYYSTSSSSTSEQSGWITSRSSSIGPCT</sequence>
<feature type="region of interest" description="Disordered" evidence="1">
    <location>
        <begin position="107"/>
        <end position="133"/>
    </location>
</feature>
<dbReference type="Proteomes" id="UP000410492">
    <property type="component" value="Unassembled WGS sequence"/>
</dbReference>
<evidence type="ECO:0000256" key="1">
    <source>
        <dbReference type="SAM" id="MobiDB-lite"/>
    </source>
</evidence>
<reference evidence="2 3" key="1">
    <citation type="submission" date="2019-01" db="EMBL/GenBank/DDBJ databases">
        <authorList>
            <person name="Sayadi A."/>
        </authorList>
    </citation>
    <scope>NUCLEOTIDE SEQUENCE [LARGE SCALE GENOMIC DNA]</scope>
</reference>
<evidence type="ECO:0000313" key="2">
    <source>
        <dbReference type="EMBL" id="VEN34534.1"/>
    </source>
</evidence>
<dbReference type="OrthoDB" id="273452at2759"/>
<name>A0A653BGY1_CALMS</name>
<keyword evidence="3" id="KW-1185">Reference proteome</keyword>
<evidence type="ECO:0000313" key="3">
    <source>
        <dbReference type="Proteomes" id="UP000410492"/>
    </source>
</evidence>
<gene>
    <name evidence="2" type="ORF">CALMAC_LOCUS690</name>
</gene>
<dbReference type="AlphaFoldDB" id="A0A653BGY1"/>
<organism evidence="2 3">
    <name type="scientific">Callosobruchus maculatus</name>
    <name type="common">Southern cowpea weevil</name>
    <name type="synonym">Pulse bruchid</name>
    <dbReference type="NCBI Taxonomy" id="64391"/>
    <lineage>
        <taxon>Eukaryota</taxon>
        <taxon>Metazoa</taxon>
        <taxon>Ecdysozoa</taxon>
        <taxon>Arthropoda</taxon>
        <taxon>Hexapoda</taxon>
        <taxon>Insecta</taxon>
        <taxon>Pterygota</taxon>
        <taxon>Neoptera</taxon>
        <taxon>Endopterygota</taxon>
        <taxon>Coleoptera</taxon>
        <taxon>Polyphaga</taxon>
        <taxon>Cucujiformia</taxon>
        <taxon>Chrysomeloidea</taxon>
        <taxon>Chrysomelidae</taxon>
        <taxon>Bruchinae</taxon>
        <taxon>Bruchini</taxon>
        <taxon>Callosobruchus</taxon>
    </lineage>
</organism>
<proteinExistence type="predicted"/>
<feature type="compositionally biased region" description="Polar residues" evidence="1">
    <location>
        <begin position="117"/>
        <end position="133"/>
    </location>
</feature>
<dbReference type="EMBL" id="CAACVG010000772">
    <property type="protein sequence ID" value="VEN34534.1"/>
    <property type="molecule type" value="Genomic_DNA"/>
</dbReference>
<feature type="compositionally biased region" description="Basic and acidic residues" evidence="1">
    <location>
        <begin position="1"/>
        <end position="15"/>
    </location>
</feature>
<feature type="region of interest" description="Disordered" evidence="1">
    <location>
        <begin position="1"/>
        <end position="22"/>
    </location>
</feature>
<protein>
    <submittedName>
        <fullName evidence="2">Uncharacterized protein</fullName>
    </submittedName>
</protein>
<accession>A0A653BGY1</accession>